<dbReference type="Gene3D" id="2.40.160.10">
    <property type="entry name" value="Porin"/>
    <property type="match status" value="1"/>
</dbReference>
<comment type="caution">
    <text evidence="2">The sequence shown here is derived from an EMBL/GenBank/DDBJ whole genome shotgun (WGS) entry which is preliminary data.</text>
</comment>
<dbReference type="Proteomes" id="UP001620409">
    <property type="component" value="Unassembled WGS sequence"/>
</dbReference>
<proteinExistence type="predicted"/>
<organism evidence="2 3">
    <name type="scientific">Dyella humi</name>
    <dbReference type="NCBI Taxonomy" id="1770547"/>
    <lineage>
        <taxon>Bacteria</taxon>
        <taxon>Pseudomonadati</taxon>
        <taxon>Pseudomonadota</taxon>
        <taxon>Gammaproteobacteria</taxon>
        <taxon>Lysobacterales</taxon>
        <taxon>Rhodanobacteraceae</taxon>
        <taxon>Dyella</taxon>
    </lineage>
</organism>
<feature type="chain" id="PRO_5047110370" description="Outer membrane porin, OprD family" evidence="1">
    <location>
        <begin position="24"/>
        <end position="445"/>
    </location>
</feature>
<keyword evidence="1" id="KW-0732">Signal</keyword>
<evidence type="ECO:0000313" key="2">
    <source>
        <dbReference type="EMBL" id="MFK2856874.1"/>
    </source>
</evidence>
<protein>
    <recommendedName>
        <fullName evidence="4">Outer membrane porin, OprD family</fullName>
    </recommendedName>
</protein>
<dbReference type="InterPro" id="IPR023614">
    <property type="entry name" value="Porin_dom_sf"/>
</dbReference>
<evidence type="ECO:0000313" key="3">
    <source>
        <dbReference type="Proteomes" id="UP001620409"/>
    </source>
</evidence>
<reference evidence="2 3" key="1">
    <citation type="submission" date="2020-10" db="EMBL/GenBank/DDBJ databases">
        <title>Phylogeny of dyella-like bacteria.</title>
        <authorList>
            <person name="Fu J."/>
        </authorList>
    </citation>
    <scope>NUCLEOTIDE SEQUENCE [LARGE SCALE GENOMIC DNA]</scope>
    <source>
        <strain evidence="2 3">DHG40</strain>
    </source>
</reference>
<accession>A0ABW8IQ79</accession>
<sequence>MLKRRTLAAAVFGLSLICTAAHADDNSYGLNDIFTNGHVDGDLRLYNFDRLYASKTTPNASAFSLGALINAQTGNFLGGFAVGGSFVTVNSLGTHSDSLAKIDTTLAGPNNSIGAFSQAYLQYQRGIFLFRGGYQYLADDPWMGNNDSRIIPSSYNALKVQLTPLPGWNLFAVREYSWKSRTSYGMYADNLYYPSKYDGDSMYGNNGSLPLTSRSAPGTWEGGTTYVNGGLNAQLRYYDFMHFARTGYAVGSYVFDTGSGFDPVVGAQYLAQNAGADNRFTETDTKLFGVAGSHVKSRVIGGDIGVVIPDGRFDIFYNKVAHEEGAVGGGALISPYTSNYGTDPLFTTSMIRGLIEAGPGRAWKGKFTYDLFHKQLELTAAYAKYMTYYRGNSHDLYFDVIYHLTGALKGLTLRNRWELSNGGIDNLNPTNRTFVYNRVMIDYKF</sequence>
<gene>
    <name evidence="2" type="ORF">ISP18_19870</name>
</gene>
<dbReference type="EMBL" id="JADIKI010000023">
    <property type="protein sequence ID" value="MFK2856874.1"/>
    <property type="molecule type" value="Genomic_DNA"/>
</dbReference>
<evidence type="ECO:0000256" key="1">
    <source>
        <dbReference type="SAM" id="SignalP"/>
    </source>
</evidence>
<name>A0ABW8IQ79_9GAMM</name>
<evidence type="ECO:0008006" key="4">
    <source>
        <dbReference type="Google" id="ProtNLM"/>
    </source>
</evidence>
<dbReference type="RefSeq" id="WP_380011600.1">
    <property type="nucleotide sequence ID" value="NZ_JADIKI010000023.1"/>
</dbReference>
<feature type="signal peptide" evidence="1">
    <location>
        <begin position="1"/>
        <end position="23"/>
    </location>
</feature>
<keyword evidence="3" id="KW-1185">Reference proteome</keyword>